<comment type="caution">
    <text evidence="2">The sequence shown here is derived from an EMBL/GenBank/DDBJ whole genome shotgun (WGS) entry which is preliminary data.</text>
</comment>
<evidence type="ECO:0000313" key="2">
    <source>
        <dbReference type="EMBL" id="MPN33510.1"/>
    </source>
</evidence>
<feature type="compositionally biased region" description="Basic and acidic residues" evidence="1">
    <location>
        <begin position="149"/>
        <end position="160"/>
    </location>
</feature>
<accession>A0A645H4A2</accession>
<evidence type="ECO:0000256" key="1">
    <source>
        <dbReference type="SAM" id="MobiDB-lite"/>
    </source>
</evidence>
<dbReference type="AlphaFoldDB" id="A0A645H4A2"/>
<name>A0A645H4A2_9ZZZZ</name>
<dbReference type="EMBL" id="VSSQ01086038">
    <property type="protein sequence ID" value="MPN33510.1"/>
    <property type="molecule type" value="Genomic_DNA"/>
</dbReference>
<feature type="compositionally biased region" description="Low complexity" evidence="1">
    <location>
        <begin position="71"/>
        <end position="80"/>
    </location>
</feature>
<gene>
    <name evidence="2" type="ORF">SDC9_180998</name>
</gene>
<feature type="compositionally biased region" description="Basic residues" evidence="1">
    <location>
        <begin position="126"/>
        <end position="146"/>
    </location>
</feature>
<feature type="compositionally biased region" description="Basic and acidic residues" evidence="1">
    <location>
        <begin position="109"/>
        <end position="125"/>
    </location>
</feature>
<reference evidence="2" key="1">
    <citation type="submission" date="2019-08" db="EMBL/GenBank/DDBJ databases">
        <authorList>
            <person name="Kucharzyk K."/>
            <person name="Murdoch R.W."/>
            <person name="Higgins S."/>
            <person name="Loffler F."/>
        </authorList>
    </citation>
    <scope>NUCLEOTIDE SEQUENCE</scope>
</reference>
<feature type="region of interest" description="Disordered" evidence="1">
    <location>
        <begin position="1"/>
        <end position="175"/>
    </location>
</feature>
<organism evidence="2">
    <name type="scientific">bioreactor metagenome</name>
    <dbReference type="NCBI Taxonomy" id="1076179"/>
    <lineage>
        <taxon>unclassified sequences</taxon>
        <taxon>metagenomes</taxon>
        <taxon>ecological metagenomes</taxon>
    </lineage>
</organism>
<feature type="compositionally biased region" description="Polar residues" evidence="1">
    <location>
        <begin position="32"/>
        <end position="53"/>
    </location>
</feature>
<sequence>MHRIRTPLQSAAASPPTNGRRTPTVFIRSAAERSSTAAPSSATGRARTSSFSTVMRKPSPAERRSITESTGPPSKSAANGSGSGRNGIDHETPGNLTGAGRRRRGNRGKPAEKRRIRTGDRTLEHLRRRRVECRKLVCRRPPRQQRHPGAAERAETDRRVRPAQAGDSGRSRRKI</sequence>
<proteinExistence type="predicted"/>
<protein>
    <submittedName>
        <fullName evidence="2">Uncharacterized protein</fullName>
    </submittedName>
</protein>
<feature type="compositionally biased region" description="Polar residues" evidence="1">
    <location>
        <begin position="7"/>
        <end position="21"/>
    </location>
</feature>